<proteinExistence type="predicted"/>
<reference evidence="2 3" key="1">
    <citation type="submission" date="2021-12" db="EMBL/GenBank/DDBJ databases">
        <title>Discovery of the Pendulisporaceae a myxobacterial family with distinct sporulation behavior and unique specialized metabolism.</title>
        <authorList>
            <person name="Garcia R."/>
            <person name="Popoff A."/>
            <person name="Bader C.D."/>
            <person name="Loehr J."/>
            <person name="Walesch S."/>
            <person name="Walt C."/>
            <person name="Boldt J."/>
            <person name="Bunk B."/>
            <person name="Haeckl F.J.F.P.J."/>
            <person name="Gunesch A.P."/>
            <person name="Birkelbach J."/>
            <person name="Nuebel U."/>
            <person name="Pietschmann T."/>
            <person name="Bach T."/>
            <person name="Mueller R."/>
        </authorList>
    </citation>
    <scope>NUCLEOTIDE SEQUENCE [LARGE SCALE GENOMIC DNA]</scope>
    <source>
        <strain evidence="2 3">MSr11954</strain>
    </source>
</reference>
<dbReference type="EMBL" id="CP089984">
    <property type="protein sequence ID" value="WXB19753.1"/>
    <property type="molecule type" value="Genomic_DNA"/>
</dbReference>
<keyword evidence="3" id="KW-1185">Reference proteome</keyword>
<gene>
    <name evidence="2" type="ORF">LZC94_21325</name>
</gene>
<dbReference type="RefSeq" id="WP_394829348.1">
    <property type="nucleotide sequence ID" value="NZ_CP089984.1"/>
</dbReference>
<feature type="region of interest" description="Disordered" evidence="1">
    <location>
        <begin position="348"/>
        <end position="369"/>
    </location>
</feature>
<accession>A0ABZ2MB86</accession>
<dbReference type="Proteomes" id="UP001370348">
    <property type="component" value="Chromosome"/>
</dbReference>
<dbReference type="CDD" id="cd14845">
    <property type="entry name" value="L-Ala-D-Glu_peptidase_like"/>
    <property type="match status" value="1"/>
</dbReference>
<dbReference type="Gene3D" id="3.30.1380.10">
    <property type="match status" value="1"/>
</dbReference>
<dbReference type="InterPro" id="IPR009045">
    <property type="entry name" value="Zn_M74/Hedgehog-like"/>
</dbReference>
<evidence type="ECO:0000313" key="2">
    <source>
        <dbReference type="EMBL" id="WXB19753.1"/>
    </source>
</evidence>
<evidence type="ECO:0000256" key="1">
    <source>
        <dbReference type="SAM" id="MobiDB-lite"/>
    </source>
</evidence>
<evidence type="ECO:0000313" key="3">
    <source>
        <dbReference type="Proteomes" id="UP001370348"/>
    </source>
</evidence>
<name>A0ABZ2MB86_9BACT</name>
<protein>
    <submittedName>
        <fullName evidence="2">M15 family metallopeptidase</fullName>
    </submittedName>
</protein>
<organism evidence="2 3">
    <name type="scientific">Pendulispora albinea</name>
    <dbReference type="NCBI Taxonomy" id="2741071"/>
    <lineage>
        <taxon>Bacteria</taxon>
        <taxon>Pseudomonadati</taxon>
        <taxon>Myxococcota</taxon>
        <taxon>Myxococcia</taxon>
        <taxon>Myxococcales</taxon>
        <taxon>Sorangiineae</taxon>
        <taxon>Pendulisporaceae</taxon>
        <taxon>Pendulispora</taxon>
    </lineage>
</organism>
<dbReference type="SUPFAM" id="SSF55166">
    <property type="entry name" value="Hedgehog/DD-peptidase"/>
    <property type="match status" value="1"/>
</dbReference>
<sequence length="420" mass="45542">MQIPERRPDAISGSEFLRRTEGLADADRERRIVDEITSGNIPEFLRYLIDVHLSMIAPAQHEATIRVMPDYLAVGDNTDFVLIPMKVASAQRVADAFDAALPTEKIVRAIWNQAPARLWLAGQYGKADCVEARMRSNACYRQYNDVVATERRSIGGALGVLTAGHKKDVILSPRVHQRLSSGKLPTIIFGGWARDGSGPIQGSDPAHDEDWVDYSHGIRLVSLDVTLDGAPARLDELLSNPLYAGLLAAVTIAEPWYPGGRPPVPPLGIDPSAKWAASVVPPIDANPMHLTHTFRDKLNNVLGKLAASGTPFQLVEGFRTTERQQWLYGSGRPTAKPFGRPGPIVTERDGVGARSRHQGNGTPGSGTAADCYPTKNGAVYIPNSTDPVWRAYAAAARAEGLVAGLDWVNFPDAPHCELDI</sequence>